<dbReference type="STRING" id="695850.A0A067BZU5"/>
<feature type="chain" id="PRO_5001633949" evidence="1">
    <location>
        <begin position="18"/>
        <end position="90"/>
    </location>
</feature>
<dbReference type="VEuPathDB" id="FungiDB:SPRG_14688"/>
<organism evidence="2 3">
    <name type="scientific">Saprolegnia parasitica (strain CBS 223.65)</name>
    <dbReference type="NCBI Taxonomy" id="695850"/>
    <lineage>
        <taxon>Eukaryota</taxon>
        <taxon>Sar</taxon>
        <taxon>Stramenopiles</taxon>
        <taxon>Oomycota</taxon>
        <taxon>Saprolegniomycetes</taxon>
        <taxon>Saprolegniales</taxon>
        <taxon>Saprolegniaceae</taxon>
        <taxon>Saprolegnia</taxon>
    </lineage>
</organism>
<proteinExistence type="predicted"/>
<dbReference type="OMA" id="MRPAWLH"/>
<evidence type="ECO:0000313" key="2">
    <source>
        <dbReference type="EMBL" id="KDO19826.1"/>
    </source>
</evidence>
<dbReference type="OrthoDB" id="448649at2759"/>
<accession>A0A067BZU5</accession>
<reference evidence="2 3" key="1">
    <citation type="journal article" date="2013" name="PLoS Genet.">
        <title>Distinctive expansion of potential virulence genes in the genome of the oomycete fish pathogen Saprolegnia parasitica.</title>
        <authorList>
            <person name="Jiang R.H."/>
            <person name="de Bruijn I."/>
            <person name="Haas B.J."/>
            <person name="Belmonte R."/>
            <person name="Lobach L."/>
            <person name="Christie J."/>
            <person name="van den Ackerveken G."/>
            <person name="Bottin A."/>
            <person name="Bulone V."/>
            <person name="Diaz-Moreno S.M."/>
            <person name="Dumas B."/>
            <person name="Fan L."/>
            <person name="Gaulin E."/>
            <person name="Govers F."/>
            <person name="Grenville-Briggs L.J."/>
            <person name="Horner N.R."/>
            <person name="Levin J.Z."/>
            <person name="Mammella M."/>
            <person name="Meijer H.J."/>
            <person name="Morris P."/>
            <person name="Nusbaum C."/>
            <person name="Oome S."/>
            <person name="Phillips A.J."/>
            <person name="van Rooyen D."/>
            <person name="Rzeszutek E."/>
            <person name="Saraiva M."/>
            <person name="Secombes C.J."/>
            <person name="Seidl M.F."/>
            <person name="Snel B."/>
            <person name="Stassen J.H."/>
            <person name="Sykes S."/>
            <person name="Tripathy S."/>
            <person name="van den Berg H."/>
            <person name="Vega-Arreguin J.C."/>
            <person name="Wawra S."/>
            <person name="Young S.K."/>
            <person name="Zeng Q."/>
            <person name="Dieguez-Uribeondo J."/>
            <person name="Russ C."/>
            <person name="Tyler B.M."/>
            <person name="van West P."/>
        </authorList>
    </citation>
    <scope>NUCLEOTIDE SEQUENCE [LARGE SCALE GENOMIC DNA]</scope>
    <source>
        <strain evidence="2 3">CBS 223.65</strain>
    </source>
</reference>
<dbReference type="EMBL" id="KK583333">
    <property type="protein sequence ID" value="KDO19826.1"/>
    <property type="molecule type" value="Genomic_DNA"/>
</dbReference>
<dbReference type="Proteomes" id="UP000030745">
    <property type="component" value="Unassembled WGS sequence"/>
</dbReference>
<gene>
    <name evidence="2" type="ORF">SPRG_14688</name>
</gene>
<dbReference type="KEGG" id="spar:SPRG_14688"/>
<evidence type="ECO:0000256" key="1">
    <source>
        <dbReference type="SAM" id="SignalP"/>
    </source>
</evidence>
<dbReference type="AlphaFoldDB" id="A0A067BZU5"/>
<keyword evidence="3" id="KW-1185">Reference proteome</keyword>
<dbReference type="GeneID" id="24136479"/>
<keyword evidence="1" id="KW-0732">Signal</keyword>
<feature type="signal peptide" evidence="1">
    <location>
        <begin position="1"/>
        <end position="17"/>
    </location>
</feature>
<name>A0A067BZU5_SAPPC</name>
<protein>
    <submittedName>
        <fullName evidence="2">Uncharacterized protein</fullName>
    </submittedName>
</protein>
<sequence>MRTTLMLVAAVACAVQGARLRSPSMGSALMLVSSDEASAAPAGRAKAPAAINLFEPTNEWKTIEEGQQLPGGLWIRINLATGLKEARLLE</sequence>
<dbReference type="RefSeq" id="XP_012209484.1">
    <property type="nucleotide sequence ID" value="XM_012354094.1"/>
</dbReference>
<evidence type="ECO:0000313" key="3">
    <source>
        <dbReference type="Proteomes" id="UP000030745"/>
    </source>
</evidence>